<dbReference type="InterPro" id="IPR002347">
    <property type="entry name" value="SDR_fam"/>
</dbReference>
<evidence type="ECO:0000256" key="1">
    <source>
        <dbReference type="ARBA" id="ARBA00006484"/>
    </source>
</evidence>
<dbReference type="CDD" id="cd05233">
    <property type="entry name" value="SDR_c"/>
    <property type="match status" value="1"/>
</dbReference>
<dbReference type="PROSITE" id="PS00061">
    <property type="entry name" value="ADH_SHORT"/>
    <property type="match status" value="1"/>
</dbReference>
<comment type="caution">
    <text evidence="2">The sequence shown here is derived from an EMBL/GenBank/DDBJ whole genome shotgun (WGS) entry which is preliminary data.</text>
</comment>
<dbReference type="PRINTS" id="PR00080">
    <property type="entry name" value="SDRFAMILY"/>
</dbReference>
<dbReference type="PATRIC" id="fig|1618357.3.peg.127"/>
<proteinExistence type="inferred from homology"/>
<dbReference type="PANTHER" id="PTHR42760">
    <property type="entry name" value="SHORT-CHAIN DEHYDROGENASES/REDUCTASES FAMILY MEMBER"/>
    <property type="match status" value="1"/>
</dbReference>
<dbReference type="InterPro" id="IPR020904">
    <property type="entry name" value="Sc_DH/Rdtase_CS"/>
</dbReference>
<dbReference type="Pfam" id="PF13561">
    <property type="entry name" value="adh_short_C2"/>
    <property type="match status" value="1"/>
</dbReference>
<protein>
    <recommendedName>
        <fullName evidence="4">SDR family oxidoreductase</fullName>
    </recommendedName>
</protein>
<dbReference type="AlphaFoldDB" id="A0A0G1RHS8"/>
<dbReference type="SUPFAM" id="SSF51735">
    <property type="entry name" value="NAD(P)-binding Rossmann-fold domains"/>
    <property type="match status" value="1"/>
</dbReference>
<comment type="similarity">
    <text evidence="1">Belongs to the short-chain dehydrogenases/reductases (SDR) family.</text>
</comment>
<dbReference type="PRINTS" id="PR00081">
    <property type="entry name" value="GDHRDH"/>
</dbReference>
<organism evidence="2 3">
    <name type="scientific">Candidatus Amesbacteria bacterium GW2011_GWA2_47_11</name>
    <dbReference type="NCBI Taxonomy" id="1618357"/>
    <lineage>
        <taxon>Bacteria</taxon>
        <taxon>Candidatus Amesiibacteriota</taxon>
    </lineage>
</organism>
<name>A0A0G1RHS8_9BACT</name>
<evidence type="ECO:0008006" key="4">
    <source>
        <dbReference type="Google" id="ProtNLM"/>
    </source>
</evidence>
<dbReference type="InterPro" id="IPR036291">
    <property type="entry name" value="NAD(P)-bd_dom_sf"/>
</dbReference>
<dbReference type="Proteomes" id="UP000034607">
    <property type="component" value="Unassembled WGS sequence"/>
</dbReference>
<sequence length="244" mass="26067">MRKTALVTGASRGIGAAITGKLIREGYSVVGIHKGSTHPRSLPNLEMHVVDLSKNTQIKRFLETVKTRHFDAIIHNAGIIKFEPPEGIDIDIWYETLATNLTPAVLLTEGLLSNINKGGSIVNISSTDSFVGSFSSLAYSATKAALNNLTKSLAVKLGKRNIRVNAIAPGWVDTGGGMLLPSSRQAAELTPLGRLAKPEEIAEVVYFLISSQASFITGATIVVDGGYSCVDYVMKKEAEEVSPI</sequence>
<dbReference type="Gene3D" id="3.40.50.720">
    <property type="entry name" value="NAD(P)-binding Rossmann-like Domain"/>
    <property type="match status" value="1"/>
</dbReference>
<accession>A0A0G1RHS8</accession>
<gene>
    <name evidence="2" type="ORF">UX78_C0002G0039</name>
</gene>
<dbReference type="EMBL" id="LCNM01000002">
    <property type="protein sequence ID" value="KKU56859.1"/>
    <property type="molecule type" value="Genomic_DNA"/>
</dbReference>
<evidence type="ECO:0000313" key="3">
    <source>
        <dbReference type="Proteomes" id="UP000034607"/>
    </source>
</evidence>
<dbReference type="FunFam" id="3.40.50.720:FF:000084">
    <property type="entry name" value="Short-chain dehydrogenase reductase"/>
    <property type="match status" value="1"/>
</dbReference>
<dbReference type="PANTHER" id="PTHR42760:SF106">
    <property type="entry name" value="PROTEIN FIXR"/>
    <property type="match status" value="1"/>
</dbReference>
<evidence type="ECO:0000313" key="2">
    <source>
        <dbReference type="EMBL" id="KKU56859.1"/>
    </source>
</evidence>
<reference evidence="2 3" key="1">
    <citation type="journal article" date="2015" name="Nature">
        <title>rRNA introns, odd ribosomes, and small enigmatic genomes across a large radiation of phyla.</title>
        <authorList>
            <person name="Brown C.T."/>
            <person name="Hug L.A."/>
            <person name="Thomas B.C."/>
            <person name="Sharon I."/>
            <person name="Castelle C.J."/>
            <person name="Singh A."/>
            <person name="Wilkins M.J."/>
            <person name="Williams K.H."/>
            <person name="Banfield J.F."/>
        </authorList>
    </citation>
    <scope>NUCLEOTIDE SEQUENCE [LARGE SCALE GENOMIC DNA]</scope>
</reference>
<dbReference type="GO" id="GO:0016616">
    <property type="term" value="F:oxidoreductase activity, acting on the CH-OH group of donors, NAD or NADP as acceptor"/>
    <property type="evidence" value="ECO:0007669"/>
    <property type="project" value="TreeGrafter"/>
</dbReference>